<gene>
    <name evidence="8" type="ORF">DH2020_024955</name>
</gene>
<dbReference type="Proteomes" id="UP001318860">
    <property type="component" value="Unassembled WGS sequence"/>
</dbReference>
<feature type="domain" description="Peptidase A1" evidence="7">
    <location>
        <begin position="449"/>
        <end position="749"/>
    </location>
</feature>
<dbReference type="InterPro" id="IPR034161">
    <property type="entry name" value="Pepsin-like_plant"/>
</dbReference>
<dbReference type="InterPro" id="IPR033121">
    <property type="entry name" value="PEPTIDASE_A1"/>
</dbReference>
<dbReference type="PROSITE" id="PS51767">
    <property type="entry name" value="PEPTIDASE_A1"/>
    <property type="match status" value="2"/>
</dbReference>
<dbReference type="InterPro" id="IPR032861">
    <property type="entry name" value="TAXi_N"/>
</dbReference>
<dbReference type="CDD" id="cd05476">
    <property type="entry name" value="pepsin_A_like_plant"/>
    <property type="match status" value="1"/>
</dbReference>
<evidence type="ECO:0000256" key="4">
    <source>
        <dbReference type="ARBA" id="ARBA00022801"/>
    </source>
</evidence>
<dbReference type="InterPro" id="IPR051708">
    <property type="entry name" value="Plant_Aspart_Prot_A1"/>
</dbReference>
<evidence type="ECO:0000259" key="7">
    <source>
        <dbReference type="PROSITE" id="PS51767"/>
    </source>
</evidence>
<protein>
    <recommendedName>
        <fullName evidence="7">Peptidase A1 domain-containing protein</fullName>
    </recommendedName>
</protein>
<evidence type="ECO:0000313" key="9">
    <source>
        <dbReference type="Proteomes" id="UP001318860"/>
    </source>
</evidence>
<dbReference type="InterPro" id="IPR032799">
    <property type="entry name" value="TAXi_C"/>
</dbReference>
<dbReference type="PANTHER" id="PTHR47967:SF123">
    <property type="entry name" value="ASPARTIC PROTEINASE NEPENTHESIN-1-LIKE"/>
    <property type="match status" value="1"/>
</dbReference>
<accession>A0ABR0W5F6</accession>
<keyword evidence="6" id="KW-0732">Signal</keyword>
<keyword evidence="9" id="KW-1185">Reference proteome</keyword>
<comment type="similarity">
    <text evidence="1">Belongs to the peptidase A1 family.</text>
</comment>
<reference evidence="8 9" key="1">
    <citation type="journal article" date="2021" name="Comput. Struct. Biotechnol. J.">
        <title>De novo genome assembly of the potent medicinal plant Rehmannia glutinosa using nanopore technology.</title>
        <authorList>
            <person name="Ma L."/>
            <person name="Dong C."/>
            <person name="Song C."/>
            <person name="Wang X."/>
            <person name="Zheng X."/>
            <person name="Niu Y."/>
            <person name="Chen S."/>
            <person name="Feng W."/>
        </authorList>
    </citation>
    <scope>NUCLEOTIDE SEQUENCE [LARGE SCALE GENOMIC DNA]</scope>
    <source>
        <strain evidence="8">DH-2019</strain>
    </source>
</reference>
<evidence type="ECO:0000313" key="8">
    <source>
        <dbReference type="EMBL" id="KAK6141319.1"/>
    </source>
</evidence>
<keyword evidence="3" id="KW-0064">Aspartyl protease</keyword>
<feature type="signal peptide" evidence="6">
    <location>
        <begin position="1"/>
        <end position="25"/>
    </location>
</feature>
<evidence type="ECO:0000256" key="2">
    <source>
        <dbReference type="ARBA" id="ARBA00022670"/>
    </source>
</evidence>
<dbReference type="Pfam" id="PF14543">
    <property type="entry name" value="TAXi_N"/>
    <property type="match status" value="2"/>
</dbReference>
<comment type="caution">
    <text evidence="8">The sequence shown here is derived from an EMBL/GenBank/DDBJ whole genome shotgun (WGS) entry which is preliminary data.</text>
</comment>
<sequence>MANSGKKLLSLQYVVLLLIFEAAKAKSSSSGLSMKLIHRDSVESPFYPGNITRRERIELLLARSATGVEQKTINTTMIRPKMDNQGLMYMVQIGIGTFASPRSPYYNYFLHLDTASDLIWTQCDECRRRGRGSCFRQKPPLFPAAQSRSYRPLPCDRHALCFPGECIGATCSYFLGYADGATTIGYLAQESFTFASDKNKTERVKDIVFGCGIKNKGFQESSKTNVVAGNFGLGPGKFSFLRQKMSLTQGRFSYCLPPWDTDHNNFTVFLRFGADIPLTKGLKTTPMSKNPGSASYFVELKGVSVGNTRLDIPPETLARRNKRHGGCSVDSGSSITILPPTVYGKLKEMLIKNHFSGYKPTKNLGSLHLCYLFPPKKELKHLPNITFHLQDSDLVFPPQLGYISDITSGKKYFCLAMISEDIDGMTIVGAFQQANTRFIFDTVKQKLYFGPEDCTLAYVCQCINNSCSYNVRYLDSTSSSGVLASENFVFSSDVGKIEVVRNLVFGCGVNNRKNYGNNSNKIAGIMGLGWGSYSILSQANSITEGKFSYCLPAINKYTHEWPNTYLRFGTDIIKIANLSVTPLLRNKDQKVYHLVLQGISINSKKLKISDQDFRLKTDGSGGCIIDSGTPFSRLIRPAYVAVEKALKSYFWGRRNLKPFKGPKGFELCYERKRPKGYKNLPSMTFHFKNANLVVRPEALFLVMDKISSVKGEYFCLAIISSDFISVLGSYQQTNHRFIYDTKQKHLLFGEDDCSKDS</sequence>
<dbReference type="EMBL" id="JABTTQ020000153">
    <property type="protein sequence ID" value="KAK6141319.1"/>
    <property type="molecule type" value="Genomic_DNA"/>
</dbReference>
<dbReference type="PANTHER" id="PTHR47967">
    <property type="entry name" value="OS07G0603500 PROTEIN-RELATED"/>
    <property type="match status" value="1"/>
</dbReference>
<name>A0ABR0W5F6_REHGL</name>
<feature type="chain" id="PRO_5047524798" description="Peptidase A1 domain-containing protein" evidence="6">
    <location>
        <begin position="26"/>
        <end position="757"/>
    </location>
</feature>
<keyword evidence="5" id="KW-0325">Glycoprotein</keyword>
<evidence type="ECO:0000256" key="5">
    <source>
        <dbReference type="ARBA" id="ARBA00023180"/>
    </source>
</evidence>
<dbReference type="InterPro" id="IPR021109">
    <property type="entry name" value="Peptidase_aspartic_dom_sf"/>
</dbReference>
<keyword evidence="2" id="KW-0645">Protease</keyword>
<evidence type="ECO:0000256" key="6">
    <source>
        <dbReference type="SAM" id="SignalP"/>
    </source>
</evidence>
<feature type="domain" description="Peptidase A1" evidence="7">
    <location>
        <begin position="89"/>
        <end position="450"/>
    </location>
</feature>
<evidence type="ECO:0000256" key="3">
    <source>
        <dbReference type="ARBA" id="ARBA00022750"/>
    </source>
</evidence>
<evidence type="ECO:0000256" key="1">
    <source>
        <dbReference type="ARBA" id="ARBA00007447"/>
    </source>
</evidence>
<keyword evidence="4" id="KW-0378">Hydrolase</keyword>
<dbReference type="SUPFAM" id="SSF50630">
    <property type="entry name" value="Acid proteases"/>
    <property type="match status" value="2"/>
</dbReference>
<dbReference type="Pfam" id="PF14541">
    <property type="entry name" value="TAXi_C"/>
    <property type="match status" value="2"/>
</dbReference>
<proteinExistence type="inferred from homology"/>
<dbReference type="Gene3D" id="2.40.70.10">
    <property type="entry name" value="Acid Proteases"/>
    <property type="match status" value="3"/>
</dbReference>
<organism evidence="8 9">
    <name type="scientific">Rehmannia glutinosa</name>
    <name type="common">Chinese foxglove</name>
    <dbReference type="NCBI Taxonomy" id="99300"/>
    <lineage>
        <taxon>Eukaryota</taxon>
        <taxon>Viridiplantae</taxon>
        <taxon>Streptophyta</taxon>
        <taxon>Embryophyta</taxon>
        <taxon>Tracheophyta</taxon>
        <taxon>Spermatophyta</taxon>
        <taxon>Magnoliopsida</taxon>
        <taxon>eudicotyledons</taxon>
        <taxon>Gunneridae</taxon>
        <taxon>Pentapetalae</taxon>
        <taxon>asterids</taxon>
        <taxon>lamiids</taxon>
        <taxon>Lamiales</taxon>
        <taxon>Orobanchaceae</taxon>
        <taxon>Rehmannieae</taxon>
        <taxon>Rehmannia</taxon>
    </lineage>
</organism>